<dbReference type="Pfam" id="PF00512">
    <property type="entry name" value="HisKA"/>
    <property type="match status" value="1"/>
</dbReference>
<dbReference type="STRING" id="869213.GCA_000517085_00718"/>
<dbReference type="SUPFAM" id="SSF46689">
    <property type="entry name" value="Homeodomain-like"/>
    <property type="match status" value="1"/>
</dbReference>
<evidence type="ECO:0000256" key="9">
    <source>
        <dbReference type="ARBA" id="ARBA00023015"/>
    </source>
</evidence>
<keyword evidence="4" id="KW-0808">Transferase</keyword>
<dbReference type="CDD" id="cd00146">
    <property type="entry name" value="PKD"/>
    <property type="match status" value="1"/>
</dbReference>
<dbReference type="GO" id="GO:0043565">
    <property type="term" value="F:sequence-specific DNA binding"/>
    <property type="evidence" value="ECO:0007669"/>
    <property type="project" value="InterPro"/>
</dbReference>
<keyword evidence="11" id="KW-0804">Transcription</keyword>
<feature type="domain" description="Response regulatory" evidence="17">
    <location>
        <begin position="479"/>
        <end position="594"/>
    </location>
</feature>
<dbReference type="eggNOG" id="COG0745">
    <property type="taxonomic scope" value="Bacteria"/>
</dbReference>
<dbReference type="Pfam" id="PF07495">
    <property type="entry name" value="Y_Y_Y"/>
    <property type="match status" value="1"/>
</dbReference>
<evidence type="ECO:0000256" key="12">
    <source>
        <dbReference type="PROSITE-ProRule" id="PRU00169"/>
    </source>
</evidence>
<comment type="caution">
    <text evidence="18">The sequence shown here is derived from an EMBL/GenBank/DDBJ whole genome shotgun (WGS) entry which is preliminary data.</text>
</comment>
<dbReference type="CDD" id="cd00075">
    <property type="entry name" value="HATPase"/>
    <property type="match status" value="1"/>
</dbReference>
<keyword evidence="5" id="KW-0547">Nucleotide-binding</keyword>
<dbReference type="Proteomes" id="UP000019402">
    <property type="component" value="Unassembled WGS sequence"/>
</dbReference>
<dbReference type="InterPro" id="IPR001789">
    <property type="entry name" value="Sig_transdc_resp-reg_receiver"/>
</dbReference>
<dbReference type="EC" id="2.7.13.3" evidence="2"/>
<dbReference type="InterPro" id="IPR018062">
    <property type="entry name" value="HTH_AraC-typ_CS"/>
</dbReference>
<evidence type="ECO:0000256" key="7">
    <source>
        <dbReference type="ARBA" id="ARBA00022840"/>
    </source>
</evidence>
<evidence type="ECO:0000256" key="11">
    <source>
        <dbReference type="ARBA" id="ARBA00023163"/>
    </source>
</evidence>
<keyword evidence="6" id="KW-0418">Kinase</keyword>
<dbReference type="PROSITE" id="PS01124">
    <property type="entry name" value="HTH_ARAC_FAMILY_2"/>
    <property type="match status" value="1"/>
</dbReference>
<feature type="region of interest" description="Disordered" evidence="13">
    <location>
        <begin position="440"/>
        <end position="470"/>
    </location>
</feature>
<dbReference type="InterPro" id="IPR013783">
    <property type="entry name" value="Ig-like_fold"/>
</dbReference>
<dbReference type="eggNOG" id="COG5002">
    <property type="taxonomic scope" value="Bacteria"/>
</dbReference>
<dbReference type="InterPro" id="IPR036097">
    <property type="entry name" value="HisK_dim/P_sf"/>
</dbReference>
<evidence type="ECO:0000256" key="14">
    <source>
        <dbReference type="SAM" id="Phobius"/>
    </source>
</evidence>
<feature type="compositionally biased region" description="Polar residues" evidence="13">
    <location>
        <begin position="447"/>
        <end position="470"/>
    </location>
</feature>
<dbReference type="AlphaFoldDB" id="W7YCT1"/>
<dbReference type="Pfam" id="PF12833">
    <property type="entry name" value="HTH_18"/>
    <property type="match status" value="1"/>
</dbReference>
<organism evidence="18 19">
    <name type="scientific">Saccharicrinis fermentans DSM 9555 = JCM 21142</name>
    <dbReference type="NCBI Taxonomy" id="869213"/>
    <lineage>
        <taxon>Bacteria</taxon>
        <taxon>Pseudomonadati</taxon>
        <taxon>Bacteroidota</taxon>
        <taxon>Bacteroidia</taxon>
        <taxon>Marinilabiliales</taxon>
        <taxon>Marinilabiliaceae</taxon>
        <taxon>Saccharicrinis</taxon>
    </lineage>
</organism>
<evidence type="ECO:0000256" key="13">
    <source>
        <dbReference type="SAM" id="MobiDB-lite"/>
    </source>
</evidence>
<feature type="transmembrane region" description="Helical" evidence="14">
    <location>
        <begin position="158"/>
        <end position="178"/>
    </location>
</feature>
<dbReference type="InterPro" id="IPR018060">
    <property type="entry name" value="HTH_AraC"/>
</dbReference>
<keyword evidence="3 12" id="KW-0597">Phosphoprotein</keyword>
<evidence type="ECO:0000259" key="17">
    <source>
        <dbReference type="PROSITE" id="PS50110"/>
    </source>
</evidence>
<dbReference type="CDD" id="cd17574">
    <property type="entry name" value="REC_OmpR"/>
    <property type="match status" value="1"/>
</dbReference>
<accession>W7YCT1</accession>
<dbReference type="Gene3D" id="3.30.565.10">
    <property type="entry name" value="Histidine kinase-like ATPase, C-terminal domain"/>
    <property type="match status" value="1"/>
</dbReference>
<evidence type="ECO:0000256" key="4">
    <source>
        <dbReference type="ARBA" id="ARBA00022679"/>
    </source>
</evidence>
<dbReference type="FunFam" id="3.30.565.10:FF:000037">
    <property type="entry name" value="Hybrid sensor histidine kinase/response regulator"/>
    <property type="match status" value="1"/>
</dbReference>
<keyword evidence="14" id="KW-0812">Transmembrane</keyword>
<dbReference type="SUPFAM" id="SSF47384">
    <property type="entry name" value="Homodimeric domain of signal transducing histidine kinase"/>
    <property type="match status" value="1"/>
</dbReference>
<dbReference type="PROSITE" id="PS00041">
    <property type="entry name" value="HTH_ARAC_FAMILY_1"/>
    <property type="match status" value="1"/>
</dbReference>
<evidence type="ECO:0000256" key="5">
    <source>
        <dbReference type="ARBA" id="ARBA00022741"/>
    </source>
</evidence>
<keyword evidence="10" id="KW-0238">DNA-binding</keyword>
<dbReference type="InterPro" id="IPR004358">
    <property type="entry name" value="Sig_transdc_His_kin-like_C"/>
</dbReference>
<keyword evidence="19" id="KW-1185">Reference proteome</keyword>
<dbReference type="InterPro" id="IPR011123">
    <property type="entry name" value="Y_Y_Y"/>
</dbReference>
<proteinExistence type="predicted"/>
<evidence type="ECO:0000256" key="6">
    <source>
        <dbReference type="ARBA" id="ARBA00022777"/>
    </source>
</evidence>
<dbReference type="SUPFAM" id="SSF55874">
    <property type="entry name" value="ATPase domain of HSP90 chaperone/DNA topoisomerase II/histidine kinase"/>
    <property type="match status" value="1"/>
</dbReference>
<dbReference type="PANTHER" id="PTHR43547">
    <property type="entry name" value="TWO-COMPONENT HISTIDINE KINASE"/>
    <property type="match status" value="1"/>
</dbReference>
<dbReference type="InterPro" id="IPR011006">
    <property type="entry name" value="CheY-like_superfamily"/>
</dbReference>
<keyword evidence="7" id="KW-0067">ATP-binding</keyword>
<dbReference type="PRINTS" id="PR00344">
    <property type="entry name" value="BCTRLSENSOR"/>
</dbReference>
<keyword evidence="9" id="KW-0805">Transcription regulation</keyword>
<dbReference type="Pfam" id="PF02518">
    <property type="entry name" value="HATPase_c"/>
    <property type="match status" value="1"/>
</dbReference>
<evidence type="ECO:0000256" key="10">
    <source>
        <dbReference type="ARBA" id="ARBA00023125"/>
    </source>
</evidence>
<keyword evidence="14" id="KW-0472">Membrane</keyword>
<evidence type="ECO:0000313" key="18">
    <source>
        <dbReference type="EMBL" id="GAF02261.1"/>
    </source>
</evidence>
<evidence type="ECO:0000256" key="3">
    <source>
        <dbReference type="ARBA" id="ARBA00022553"/>
    </source>
</evidence>
<dbReference type="SMART" id="SM00342">
    <property type="entry name" value="HTH_ARAC"/>
    <property type="match status" value="1"/>
</dbReference>
<dbReference type="PROSITE" id="PS50110">
    <property type="entry name" value="RESPONSE_REGULATORY"/>
    <property type="match status" value="1"/>
</dbReference>
<dbReference type="SUPFAM" id="SSF52172">
    <property type="entry name" value="CheY-like"/>
    <property type="match status" value="1"/>
</dbReference>
<dbReference type="GO" id="GO:0000155">
    <property type="term" value="F:phosphorelay sensor kinase activity"/>
    <property type="evidence" value="ECO:0007669"/>
    <property type="project" value="InterPro"/>
</dbReference>
<dbReference type="SMART" id="SM00388">
    <property type="entry name" value="HisKA"/>
    <property type="match status" value="1"/>
</dbReference>
<reference evidence="18 19" key="1">
    <citation type="journal article" date="2014" name="Genome Announc.">
        <title>Draft Genome Sequence of Cytophaga fermentans JCM 21142T, a Facultative Anaerobe Isolated from Marine Mud.</title>
        <authorList>
            <person name="Starns D."/>
            <person name="Oshima K."/>
            <person name="Suda W."/>
            <person name="Iino T."/>
            <person name="Yuki M."/>
            <person name="Inoue J."/>
            <person name="Kitamura K."/>
            <person name="Iida T."/>
            <person name="Darby A."/>
            <person name="Hattori M."/>
            <person name="Ohkuma M."/>
        </authorList>
    </citation>
    <scope>NUCLEOTIDE SEQUENCE [LARGE SCALE GENOMIC DNA]</scope>
    <source>
        <strain evidence="18 19">JCM 21142</strain>
    </source>
</reference>
<dbReference type="InterPro" id="IPR009057">
    <property type="entry name" value="Homeodomain-like_sf"/>
</dbReference>
<feature type="domain" description="HTH araC/xylS-type" evidence="15">
    <location>
        <begin position="627"/>
        <end position="724"/>
    </location>
</feature>
<dbReference type="SMART" id="SM00448">
    <property type="entry name" value="REC"/>
    <property type="match status" value="1"/>
</dbReference>
<dbReference type="PROSITE" id="PS50109">
    <property type="entry name" value="HIS_KIN"/>
    <property type="match status" value="1"/>
</dbReference>
<dbReference type="GO" id="GO:0005524">
    <property type="term" value="F:ATP binding"/>
    <property type="evidence" value="ECO:0007669"/>
    <property type="project" value="UniProtKB-KW"/>
</dbReference>
<dbReference type="SMART" id="SM00387">
    <property type="entry name" value="HATPase_c"/>
    <property type="match status" value="1"/>
</dbReference>
<keyword evidence="8" id="KW-0902">Two-component regulatory system</keyword>
<feature type="modified residue" description="4-aspartylphosphate" evidence="12">
    <location>
        <position position="527"/>
    </location>
</feature>
<dbReference type="EMBL" id="BAMD01000007">
    <property type="protein sequence ID" value="GAF02261.1"/>
    <property type="molecule type" value="Genomic_DNA"/>
</dbReference>
<evidence type="ECO:0000256" key="2">
    <source>
        <dbReference type="ARBA" id="ARBA00012438"/>
    </source>
</evidence>
<evidence type="ECO:0000256" key="8">
    <source>
        <dbReference type="ARBA" id="ARBA00023012"/>
    </source>
</evidence>
<dbReference type="Gene3D" id="2.60.40.10">
    <property type="entry name" value="Immunoglobulins"/>
    <property type="match status" value="1"/>
</dbReference>
<dbReference type="CDD" id="cd00082">
    <property type="entry name" value="HisKA"/>
    <property type="match status" value="1"/>
</dbReference>
<dbReference type="PANTHER" id="PTHR43547:SF2">
    <property type="entry name" value="HYBRID SIGNAL TRANSDUCTION HISTIDINE KINASE C"/>
    <property type="match status" value="1"/>
</dbReference>
<comment type="catalytic activity">
    <reaction evidence="1">
        <text>ATP + protein L-histidine = ADP + protein N-phospho-L-histidine.</text>
        <dbReference type="EC" id="2.7.13.3"/>
    </reaction>
</comment>
<sequence>MDDASFQAQDGHIYYGGYNGIVHFNPQNIQSSDKSLTPVIENFKLNNKIIKQNETVNNRILFKQAIHHISSLKLSHEENTFTFEFNAIPYDLPNTNQFRYKLENWQNNWQTGNNRSVTFTNVSPGNYRMLLSVCNAENIWSSPKEINIQITPPYWQELWFKLLLIGIITILLVTLYRWRLFRIRQRNILLKRKVKEQTQDILKKSNEIQVISQRLHEADEAKLRFFTNISHEFRTPLTLILGYLEEIEDAGSIQIRKSIKNNALRLLRLVNQLIEFRKLDQDQLKLNITHLEINAFIEDIVISFQKLAEQKNIDLRFEPTPNRLFVWLDMDKTEKIFFNLISNAIKYTPENNPVLISIHENTDTFSIEVADYGIGINEDELTLVFNRFFRSKNSGESGHGIGLALAKGLVDMQHGHIDVQSKIHQGSIFTVQFKKGKDHFKPDDFNQHQQSTLSPEQKTNSPQTMPRVNKSLPTISDKQILLVEDDMELRIYLKKILSDQYAVISANNGQDALDKLEEILPDLIISDISMPVLDGLSFCKKIKENEITSGIPFILLTAKTDSSTRIGSYQLGIDDYIEKPFSKNVLLARVEALLSNREKLQKKPVATRTTASIDKTKLKKRDIQFWKKTNTLINKNYNNPDFTTEILSKKMNMSRSTFYRRFKHISGENAGDYIRKVRLHKAAELLQKKEFSIQQISIEVGFQSTAHFRTKFKEYFGTNPSEYN</sequence>
<dbReference type="InterPro" id="IPR036890">
    <property type="entry name" value="HATPase_C_sf"/>
</dbReference>
<dbReference type="InterPro" id="IPR005467">
    <property type="entry name" value="His_kinase_dom"/>
</dbReference>
<gene>
    <name evidence="18" type="ORF">JCM21142_3890</name>
</gene>
<evidence type="ECO:0000313" key="19">
    <source>
        <dbReference type="Proteomes" id="UP000019402"/>
    </source>
</evidence>
<evidence type="ECO:0000256" key="1">
    <source>
        <dbReference type="ARBA" id="ARBA00000085"/>
    </source>
</evidence>
<dbReference type="Gene3D" id="1.10.287.130">
    <property type="match status" value="1"/>
</dbReference>
<dbReference type="InterPro" id="IPR003594">
    <property type="entry name" value="HATPase_dom"/>
</dbReference>
<evidence type="ECO:0000259" key="16">
    <source>
        <dbReference type="PROSITE" id="PS50109"/>
    </source>
</evidence>
<dbReference type="GO" id="GO:0003700">
    <property type="term" value="F:DNA-binding transcription factor activity"/>
    <property type="evidence" value="ECO:0007669"/>
    <property type="project" value="InterPro"/>
</dbReference>
<keyword evidence="14" id="KW-1133">Transmembrane helix</keyword>
<evidence type="ECO:0000259" key="15">
    <source>
        <dbReference type="PROSITE" id="PS01124"/>
    </source>
</evidence>
<dbReference type="Gene3D" id="3.40.50.2300">
    <property type="match status" value="1"/>
</dbReference>
<name>W7YCT1_9BACT</name>
<dbReference type="Gene3D" id="1.10.10.60">
    <property type="entry name" value="Homeodomain-like"/>
    <property type="match status" value="1"/>
</dbReference>
<dbReference type="Pfam" id="PF00072">
    <property type="entry name" value="Response_reg"/>
    <property type="match status" value="1"/>
</dbReference>
<dbReference type="InterPro" id="IPR003661">
    <property type="entry name" value="HisK_dim/P_dom"/>
</dbReference>
<feature type="domain" description="Histidine kinase" evidence="16">
    <location>
        <begin position="228"/>
        <end position="437"/>
    </location>
</feature>
<protein>
    <recommendedName>
        <fullName evidence="2">histidine kinase</fullName>
        <ecNumber evidence="2">2.7.13.3</ecNumber>
    </recommendedName>
</protein>